<evidence type="ECO:0000256" key="6">
    <source>
        <dbReference type="ARBA" id="ARBA00022842"/>
    </source>
</evidence>
<reference evidence="15 16" key="1">
    <citation type="submission" date="2015-01" db="EMBL/GenBank/DDBJ databases">
        <title>The Genome Sequence of Ochroconis gallopava CBS43764.</title>
        <authorList>
            <consortium name="The Broad Institute Genomics Platform"/>
            <person name="Cuomo C."/>
            <person name="de Hoog S."/>
            <person name="Gorbushina A."/>
            <person name="Stielow B."/>
            <person name="Teixiera M."/>
            <person name="Abouelleil A."/>
            <person name="Chapman S.B."/>
            <person name="Priest M."/>
            <person name="Young S.K."/>
            <person name="Wortman J."/>
            <person name="Nusbaum C."/>
            <person name="Birren B."/>
        </authorList>
    </citation>
    <scope>NUCLEOTIDE SEQUENCE [LARGE SCALE GENOMIC DNA]</scope>
    <source>
        <strain evidence="15 16">CBS 43764</strain>
    </source>
</reference>
<dbReference type="SUPFAM" id="SSF52467">
    <property type="entry name" value="DHS-like NAD/FAD-binding domain"/>
    <property type="match status" value="1"/>
</dbReference>
<sequence>MSRTIPLAQYLFSRLHQLGCYSIHGVPGDFTLRALDHLRASKVKWIGNASELCAGYAADGYARSAAMARKSLSTTSPRVGALFVTYGVGELSAINALAGAYAESVPVVQLVGTPSRKAWRSRPILHHTMADGRLGVYADIAKHVTCAQADLSCDDVEEAIERYDETLVQCVQRSKPVYVNVPIDMVEKPVPSKLLHRPLPLEPVRDKAVMNEEDRVVQDILKRIMASEKPLIIADGLSYSWDLVDEANEIVHLTGIPSMCFSAGKGVIDEHHPSWLGPLTTSTDYSRSADLVLLFGPLLSNTNTAAWTVVPDPGISVSINLDNVNICGQVFSVRGKYVLQKLVERLKAQPLGQRWNLDRHDRNGSLRAERSPSPSSPISQDALWERMSTWLRPHDTYLLANGTPLVGGRSIAIPSPTQVVASGIWCSIGSMLPCAQGIALAKRDHNIPGRSIIYEGDGSLQVTCQSISDIIRYKLDVTIVVCNNAGYTYERYLHGMREEYNDVPVWSYADAPAFFGAKPGNDYRTMSTKVETWGELNDVLGDENFADGQGLKIIDIVMDPEDMPSSAKAGLKRASEALRLP</sequence>
<dbReference type="PANTHER" id="PTHR43452:SF11">
    <property type="entry name" value="PYRUVATE DECARBOXYLASE"/>
    <property type="match status" value="1"/>
</dbReference>
<keyword evidence="8" id="KW-0456">Lyase</keyword>
<evidence type="ECO:0000256" key="4">
    <source>
        <dbReference type="ARBA" id="ARBA00022723"/>
    </source>
</evidence>
<feature type="domain" description="Thiamine pyrophosphate enzyme TPP-binding" evidence="13">
    <location>
        <begin position="411"/>
        <end position="494"/>
    </location>
</feature>
<dbReference type="Pfam" id="PF02776">
    <property type="entry name" value="TPP_enzyme_N"/>
    <property type="match status" value="1"/>
</dbReference>
<evidence type="ECO:0000256" key="8">
    <source>
        <dbReference type="ARBA" id="ARBA00023239"/>
    </source>
</evidence>
<dbReference type="CDD" id="cd02005">
    <property type="entry name" value="TPP_PDC_IPDC"/>
    <property type="match status" value="1"/>
</dbReference>
<dbReference type="GO" id="GO:0005634">
    <property type="term" value="C:nucleus"/>
    <property type="evidence" value="ECO:0007669"/>
    <property type="project" value="TreeGrafter"/>
</dbReference>
<name>A0A0D2A0M4_9PEZI</name>
<keyword evidence="6 9" id="KW-0460">Magnesium</keyword>
<evidence type="ECO:0000256" key="7">
    <source>
        <dbReference type="ARBA" id="ARBA00023052"/>
    </source>
</evidence>
<evidence type="ECO:0000256" key="11">
    <source>
        <dbReference type="SAM" id="MobiDB-lite"/>
    </source>
</evidence>
<dbReference type="EMBL" id="KN847570">
    <property type="protein sequence ID" value="KIV99864.1"/>
    <property type="molecule type" value="Genomic_DNA"/>
</dbReference>
<dbReference type="GO" id="GO:0000287">
    <property type="term" value="F:magnesium ion binding"/>
    <property type="evidence" value="ECO:0007669"/>
    <property type="project" value="InterPro"/>
</dbReference>
<evidence type="ECO:0000259" key="12">
    <source>
        <dbReference type="Pfam" id="PF00205"/>
    </source>
</evidence>
<protein>
    <recommendedName>
        <fullName evidence="3">Pyruvate decarboxylase</fullName>
    </recommendedName>
</protein>
<evidence type="ECO:0000256" key="5">
    <source>
        <dbReference type="ARBA" id="ARBA00022793"/>
    </source>
</evidence>
<dbReference type="PANTHER" id="PTHR43452">
    <property type="entry name" value="PYRUVATE DECARBOXYLASE"/>
    <property type="match status" value="1"/>
</dbReference>
<comment type="cofactor">
    <cofactor evidence="1">
        <name>thiamine diphosphate</name>
        <dbReference type="ChEBI" id="CHEBI:58937"/>
    </cofactor>
</comment>
<dbReference type="InParanoid" id="A0A0D2A0M4"/>
<keyword evidence="7 10" id="KW-0786">Thiamine pyrophosphate</keyword>
<dbReference type="InterPro" id="IPR011766">
    <property type="entry name" value="TPP_enzyme_TPP-bd"/>
</dbReference>
<feature type="binding site" evidence="9">
    <location>
        <position position="484"/>
    </location>
    <ligand>
        <name>Mg(2+)</name>
        <dbReference type="ChEBI" id="CHEBI:18420"/>
    </ligand>
</feature>
<comment type="similarity">
    <text evidence="2 10">Belongs to the TPP enzyme family.</text>
</comment>
<dbReference type="GO" id="GO:0004737">
    <property type="term" value="F:pyruvate decarboxylase activity"/>
    <property type="evidence" value="ECO:0007669"/>
    <property type="project" value="TreeGrafter"/>
</dbReference>
<proteinExistence type="inferred from homology"/>
<dbReference type="FunFam" id="3.40.50.970:FF:000024">
    <property type="entry name" value="Pyruvate decarboxylase isozyme"/>
    <property type="match status" value="1"/>
</dbReference>
<comment type="cofactor">
    <cofactor evidence="9">
        <name>Mg(2+)</name>
        <dbReference type="ChEBI" id="CHEBI:18420"/>
    </cofactor>
    <text evidence="9">Binds 1 Mg(2+) per subunit.</text>
</comment>
<dbReference type="GO" id="GO:0030976">
    <property type="term" value="F:thiamine pyrophosphate binding"/>
    <property type="evidence" value="ECO:0007669"/>
    <property type="project" value="InterPro"/>
</dbReference>
<evidence type="ECO:0000256" key="1">
    <source>
        <dbReference type="ARBA" id="ARBA00001964"/>
    </source>
</evidence>
<evidence type="ECO:0000313" key="16">
    <source>
        <dbReference type="Proteomes" id="UP000053259"/>
    </source>
</evidence>
<dbReference type="InterPro" id="IPR012001">
    <property type="entry name" value="Thiamin_PyroP_enz_TPP-bd_dom"/>
</dbReference>
<organism evidence="15 16">
    <name type="scientific">Verruconis gallopava</name>
    <dbReference type="NCBI Taxonomy" id="253628"/>
    <lineage>
        <taxon>Eukaryota</taxon>
        <taxon>Fungi</taxon>
        <taxon>Dikarya</taxon>
        <taxon>Ascomycota</taxon>
        <taxon>Pezizomycotina</taxon>
        <taxon>Dothideomycetes</taxon>
        <taxon>Pleosporomycetidae</taxon>
        <taxon>Venturiales</taxon>
        <taxon>Sympoventuriaceae</taxon>
        <taxon>Verruconis</taxon>
    </lineage>
</organism>
<dbReference type="InterPro" id="IPR012000">
    <property type="entry name" value="Thiamin_PyroP_enz_cen_dom"/>
</dbReference>
<dbReference type="InterPro" id="IPR029035">
    <property type="entry name" value="DHS-like_NAD/FAD-binding_dom"/>
</dbReference>
<dbReference type="AlphaFoldDB" id="A0A0D2A0M4"/>
<dbReference type="VEuPathDB" id="FungiDB:PV09_08532"/>
<dbReference type="InterPro" id="IPR029061">
    <property type="entry name" value="THDP-binding"/>
</dbReference>
<dbReference type="CDD" id="cd07038">
    <property type="entry name" value="TPP_PYR_PDC_IPDC_like"/>
    <property type="match status" value="1"/>
</dbReference>
<dbReference type="InterPro" id="IPR047213">
    <property type="entry name" value="TPP_PYR_PDC_IPDC-like"/>
</dbReference>
<evidence type="ECO:0000256" key="2">
    <source>
        <dbReference type="ARBA" id="ARBA00007812"/>
    </source>
</evidence>
<gene>
    <name evidence="15" type="ORF">PV09_08532</name>
</gene>
<feature type="region of interest" description="Disordered" evidence="11">
    <location>
        <begin position="357"/>
        <end position="379"/>
    </location>
</feature>
<dbReference type="Pfam" id="PF02775">
    <property type="entry name" value="TPP_enzyme_C"/>
    <property type="match status" value="1"/>
</dbReference>
<dbReference type="InterPro" id="IPR012110">
    <property type="entry name" value="PDC/IPDC-like"/>
</dbReference>
<dbReference type="STRING" id="253628.A0A0D2A0M4"/>
<accession>A0A0D2A0M4</accession>
<dbReference type="InterPro" id="IPR047214">
    <property type="entry name" value="TPP_PDC_IPDC"/>
</dbReference>
<feature type="binding site" evidence="9">
    <location>
        <position position="486"/>
    </location>
    <ligand>
        <name>Mg(2+)</name>
        <dbReference type="ChEBI" id="CHEBI:18420"/>
    </ligand>
</feature>
<dbReference type="Gene3D" id="3.40.50.1220">
    <property type="entry name" value="TPP-binding domain"/>
    <property type="match status" value="1"/>
</dbReference>
<dbReference type="Pfam" id="PF00205">
    <property type="entry name" value="TPP_enzyme_M"/>
    <property type="match status" value="1"/>
</dbReference>
<evidence type="ECO:0000313" key="15">
    <source>
        <dbReference type="EMBL" id="KIV99864.1"/>
    </source>
</evidence>
<dbReference type="GeneID" id="27316505"/>
<evidence type="ECO:0000259" key="13">
    <source>
        <dbReference type="Pfam" id="PF02775"/>
    </source>
</evidence>
<feature type="binding site" evidence="9">
    <location>
        <position position="457"/>
    </location>
    <ligand>
        <name>Mg(2+)</name>
        <dbReference type="ChEBI" id="CHEBI:18420"/>
    </ligand>
</feature>
<feature type="domain" description="Thiamine pyrophosphate enzyme central" evidence="12">
    <location>
        <begin position="217"/>
        <end position="326"/>
    </location>
</feature>
<keyword evidence="16" id="KW-1185">Reference proteome</keyword>
<dbReference type="RefSeq" id="XP_016209734.1">
    <property type="nucleotide sequence ID" value="XM_016362449.1"/>
</dbReference>
<dbReference type="OrthoDB" id="3970464at2759"/>
<dbReference type="GO" id="GO:0005829">
    <property type="term" value="C:cytosol"/>
    <property type="evidence" value="ECO:0007669"/>
    <property type="project" value="TreeGrafter"/>
</dbReference>
<keyword evidence="4 9" id="KW-0479">Metal-binding</keyword>
<dbReference type="Gene3D" id="3.40.50.970">
    <property type="match status" value="2"/>
</dbReference>
<evidence type="ECO:0000256" key="3">
    <source>
        <dbReference type="ARBA" id="ARBA00014422"/>
    </source>
</evidence>
<feature type="compositionally biased region" description="Basic and acidic residues" evidence="11">
    <location>
        <begin position="357"/>
        <end position="370"/>
    </location>
</feature>
<evidence type="ECO:0000256" key="9">
    <source>
        <dbReference type="PIRSR" id="PIRSR036565-2"/>
    </source>
</evidence>
<dbReference type="GO" id="GO:0000949">
    <property type="term" value="P:aromatic amino acid family catabolic process to alcohol via Ehrlich pathway"/>
    <property type="evidence" value="ECO:0007669"/>
    <property type="project" value="TreeGrafter"/>
</dbReference>
<dbReference type="SUPFAM" id="SSF52518">
    <property type="entry name" value="Thiamin diphosphate-binding fold (THDP-binding)"/>
    <property type="match status" value="2"/>
</dbReference>
<dbReference type="PIRSF" id="PIRSF036565">
    <property type="entry name" value="Pyruvt_ip_decrb"/>
    <property type="match status" value="1"/>
</dbReference>
<feature type="domain" description="Thiamine pyrophosphate enzyme N-terminal TPP-binding" evidence="14">
    <location>
        <begin position="7"/>
        <end position="120"/>
    </location>
</feature>
<evidence type="ECO:0000259" key="14">
    <source>
        <dbReference type="Pfam" id="PF02776"/>
    </source>
</evidence>
<dbReference type="HOGENOM" id="CLU_013748_0_2_1"/>
<dbReference type="Proteomes" id="UP000053259">
    <property type="component" value="Unassembled WGS sequence"/>
</dbReference>
<keyword evidence="5" id="KW-0210">Decarboxylase</keyword>
<evidence type="ECO:0000256" key="10">
    <source>
        <dbReference type="RuleBase" id="RU362132"/>
    </source>
</evidence>